<evidence type="ECO:0000313" key="1">
    <source>
        <dbReference type="EMBL" id="ACR33896.1"/>
    </source>
</evidence>
<dbReference type="AlphaFoldDB" id="C4IY96"/>
<organism evidence="1">
    <name type="scientific">Zea mays</name>
    <name type="common">Maize</name>
    <dbReference type="NCBI Taxonomy" id="4577"/>
    <lineage>
        <taxon>Eukaryota</taxon>
        <taxon>Viridiplantae</taxon>
        <taxon>Streptophyta</taxon>
        <taxon>Embryophyta</taxon>
        <taxon>Tracheophyta</taxon>
        <taxon>Spermatophyta</taxon>
        <taxon>Magnoliopsida</taxon>
        <taxon>Liliopsida</taxon>
        <taxon>Poales</taxon>
        <taxon>Poaceae</taxon>
        <taxon>PACMAD clade</taxon>
        <taxon>Panicoideae</taxon>
        <taxon>Andropogonodae</taxon>
        <taxon>Andropogoneae</taxon>
        <taxon>Tripsacinae</taxon>
        <taxon>Zea</taxon>
    </lineage>
</organism>
<reference evidence="1" key="1">
    <citation type="journal article" date="2009" name="PLoS Genet.">
        <title>Sequencing, mapping, and analysis of 27,455 maize full-length cDNAs.</title>
        <authorList>
            <person name="Soderlund C."/>
            <person name="Descour A."/>
            <person name="Kudrna D."/>
            <person name="Bomhoff M."/>
            <person name="Boyd L."/>
            <person name="Currie J."/>
            <person name="Angelova A."/>
            <person name="Collura K."/>
            <person name="Wissotski M."/>
            <person name="Ashley E."/>
            <person name="Morrow D."/>
            <person name="Fernandes J."/>
            <person name="Walbot V."/>
            <person name="Yu Y."/>
        </authorList>
    </citation>
    <scope>NUCLEOTIDE SEQUENCE</scope>
    <source>
        <strain evidence="1">B73</strain>
    </source>
</reference>
<accession>C4IY96</accession>
<proteinExistence type="evidence at transcript level"/>
<dbReference type="EMBL" id="BT083543">
    <property type="protein sequence ID" value="ACR33896.1"/>
    <property type="molecule type" value="mRNA"/>
</dbReference>
<reference evidence="1" key="2">
    <citation type="submission" date="2012-06" db="EMBL/GenBank/DDBJ databases">
        <authorList>
            <person name="Yu Y."/>
            <person name="Currie J."/>
            <person name="Lomeli R."/>
            <person name="Angelova A."/>
            <person name="Collura K."/>
            <person name="Wissotski M."/>
            <person name="Campos D."/>
            <person name="Kudrna D."/>
            <person name="Golser W."/>
            <person name="Ashely E."/>
            <person name="Descour A."/>
            <person name="Fernandes J."/>
            <person name="Soderlund C."/>
            <person name="Walbot V."/>
        </authorList>
    </citation>
    <scope>NUCLEOTIDE SEQUENCE</scope>
    <source>
        <strain evidence="1">B73</strain>
    </source>
</reference>
<protein>
    <submittedName>
        <fullName evidence="1">Uncharacterized protein</fullName>
    </submittedName>
</protein>
<sequence>MRHTDKHRSVSLVSVLLYCLRNKQASLFVWFEGRASVPRTYLGSNAWRGRASGRGTHGSPSSTSLCARLQTCRCSSKARGFVRRSSSICWQWQ</sequence>
<name>C4IY96_MAIZE</name>